<evidence type="ECO:0000313" key="2">
    <source>
        <dbReference type="Proteomes" id="UP000051727"/>
    </source>
</evidence>
<proteinExistence type="predicted"/>
<dbReference type="SUPFAM" id="SSF51735">
    <property type="entry name" value="NAD(P)-binding Rossmann-fold domains"/>
    <property type="match status" value="1"/>
</dbReference>
<dbReference type="RefSeq" id="WP_056992425.1">
    <property type="nucleotide sequence ID" value="NZ_JQAR01000034.1"/>
</dbReference>
<gene>
    <name evidence="1" type="ORF">IV36_GL001536</name>
</gene>
<evidence type="ECO:0000313" key="1">
    <source>
        <dbReference type="EMBL" id="KRN26776.1"/>
    </source>
</evidence>
<dbReference type="Gene3D" id="3.40.50.720">
    <property type="entry name" value="NAD(P)-binding Rossmann-like Domain"/>
    <property type="match status" value="1"/>
</dbReference>
<dbReference type="OrthoDB" id="2216847at2"/>
<dbReference type="Proteomes" id="UP000051727">
    <property type="component" value="Unassembled WGS sequence"/>
</dbReference>
<dbReference type="PANTHER" id="PTHR12126">
    <property type="entry name" value="NADH-UBIQUINONE OXIDOREDUCTASE 39 KDA SUBUNIT-RELATED"/>
    <property type="match status" value="1"/>
</dbReference>
<protein>
    <submittedName>
        <fullName evidence="1">NADH dehydrogenase</fullName>
    </submittedName>
</protein>
<dbReference type="EMBL" id="JQAR01000034">
    <property type="protein sequence ID" value="KRN26776.1"/>
    <property type="molecule type" value="Genomic_DNA"/>
</dbReference>
<accession>A0A0R2FE77</accession>
<dbReference type="GO" id="GO:0044877">
    <property type="term" value="F:protein-containing complex binding"/>
    <property type="evidence" value="ECO:0007669"/>
    <property type="project" value="TreeGrafter"/>
</dbReference>
<organism evidence="1 2">
    <name type="scientific">Liquorilactobacillus mali</name>
    <dbReference type="NCBI Taxonomy" id="1618"/>
    <lineage>
        <taxon>Bacteria</taxon>
        <taxon>Bacillati</taxon>
        <taxon>Bacillota</taxon>
        <taxon>Bacilli</taxon>
        <taxon>Lactobacillales</taxon>
        <taxon>Lactobacillaceae</taxon>
        <taxon>Liquorilactobacillus</taxon>
    </lineage>
</organism>
<name>A0A0R2FE77_9LACO</name>
<dbReference type="InterPro" id="IPR036291">
    <property type="entry name" value="NAD(P)-bd_dom_sf"/>
</dbReference>
<dbReference type="PATRIC" id="fig|1618.3.peg.1555"/>
<comment type="caution">
    <text evidence="1">The sequence shown here is derived from an EMBL/GenBank/DDBJ whole genome shotgun (WGS) entry which is preliminary data.</text>
</comment>
<dbReference type="PANTHER" id="PTHR12126:SF16">
    <property type="entry name" value="MIOREX COMPLEX COMPONENT 2"/>
    <property type="match status" value="1"/>
</dbReference>
<reference evidence="1 2" key="1">
    <citation type="journal article" date="2015" name="Genome Announc.">
        <title>Expanding the biotechnology potential of lactobacilli through comparative genomics of 213 strains and associated genera.</title>
        <authorList>
            <person name="Sun Z."/>
            <person name="Harris H.M."/>
            <person name="McCann A."/>
            <person name="Guo C."/>
            <person name="Argimon S."/>
            <person name="Zhang W."/>
            <person name="Yang X."/>
            <person name="Jeffery I.B."/>
            <person name="Cooney J.C."/>
            <person name="Kagawa T.F."/>
            <person name="Liu W."/>
            <person name="Song Y."/>
            <person name="Salvetti E."/>
            <person name="Wrobel A."/>
            <person name="Rasinkangas P."/>
            <person name="Parkhill J."/>
            <person name="Rea M.C."/>
            <person name="O'Sullivan O."/>
            <person name="Ritari J."/>
            <person name="Douillard F.P."/>
            <person name="Paul Ross R."/>
            <person name="Yang R."/>
            <person name="Briner A.E."/>
            <person name="Felis G.E."/>
            <person name="de Vos W.M."/>
            <person name="Barrangou R."/>
            <person name="Klaenhammer T.R."/>
            <person name="Caufield P.W."/>
            <person name="Cui Y."/>
            <person name="Zhang H."/>
            <person name="O'Toole P.W."/>
        </authorList>
    </citation>
    <scope>NUCLEOTIDE SEQUENCE [LARGE SCALE GENOMIC DNA]</scope>
    <source>
        <strain evidence="1 2">ATCC 27304</strain>
    </source>
</reference>
<dbReference type="STRING" id="1618.IV36_GL001536"/>
<sequence length="211" mass="24294">MKIVLLGGSGYVGKGIIQELSSYDDMELVSMSRHGGTEEDKKRWPKVSWESVDLGRPETWQEEVADADWVVDLIGVLFAKNYNEYYKKTVEPVMSVIKFVGEKVKDTKFLFVSANYAPLGMGAYMKAKLVFEDELKKRLGTRAVFVYPGLIYHKERPFVYVIAIALNNLTKIKPLTRLVERLRPIARARFAVEIRNILLNNNSYLMHRTKR</sequence>
<dbReference type="AlphaFoldDB" id="A0A0R2FE77"/>
<dbReference type="InterPro" id="IPR051207">
    <property type="entry name" value="ComplexI_NDUFA9_subunit"/>
</dbReference>